<comment type="caution">
    <text evidence="1">The sequence shown here is derived from an EMBL/GenBank/DDBJ whole genome shotgun (WGS) entry which is preliminary data.</text>
</comment>
<proteinExistence type="predicted"/>
<gene>
    <name evidence="1" type="ORF">GCM10009102_26370</name>
</gene>
<dbReference type="EMBL" id="BAAAES010000009">
    <property type="protein sequence ID" value="GAA0673448.1"/>
    <property type="molecule type" value="Genomic_DNA"/>
</dbReference>
<organism evidence="1 2">
    <name type="scientific">Sphingomonas insulae</name>
    <dbReference type="NCBI Taxonomy" id="424800"/>
    <lineage>
        <taxon>Bacteria</taxon>
        <taxon>Pseudomonadati</taxon>
        <taxon>Pseudomonadota</taxon>
        <taxon>Alphaproteobacteria</taxon>
        <taxon>Sphingomonadales</taxon>
        <taxon>Sphingomonadaceae</taxon>
        <taxon>Sphingomonas</taxon>
    </lineage>
</organism>
<reference evidence="2" key="1">
    <citation type="journal article" date="2019" name="Int. J. Syst. Evol. Microbiol.">
        <title>The Global Catalogue of Microorganisms (GCM) 10K type strain sequencing project: providing services to taxonomists for standard genome sequencing and annotation.</title>
        <authorList>
            <consortium name="The Broad Institute Genomics Platform"/>
            <consortium name="The Broad Institute Genome Sequencing Center for Infectious Disease"/>
            <person name="Wu L."/>
            <person name="Ma J."/>
        </authorList>
    </citation>
    <scope>NUCLEOTIDE SEQUENCE [LARGE SCALE GENOMIC DNA]</scope>
    <source>
        <strain evidence="2">JCM 14603</strain>
    </source>
</reference>
<dbReference type="InterPro" id="IPR045510">
    <property type="entry name" value="DUF6481"/>
</dbReference>
<sequence length="129" mass="13904">MTAARTDRIFTTHMPAYKPQTFQERAALSAQAKQAALDKLRAKPPLDPAIVAERKAAAEAKEAALAEKRAEKQAAREREIAEKKAAAEAAALAAAEAAAKAKPKIPTEAEMKAARDARYAARKQRVGKR</sequence>
<accession>A0ABP3T1F5</accession>
<dbReference type="Pfam" id="PF20089">
    <property type="entry name" value="DUF6481"/>
    <property type="match status" value="1"/>
</dbReference>
<evidence type="ECO:0008006" key="3">
    <source>
        <dbReference type="Google" id="ProtNLM"/>
    </source>
</evidence>
<evidence type="ECO:0000313" key="2">
    <source>
        <dbReference type="Proteomes" id="UP001500238"/>
    </source>
</evidence>
<protein>
    <recommendedName>
        <fullName evidence="3">Colicin import membrane protein</fullName>
    </recommendedName>
</protein>
<name>A0ABP3T1F5_9SPHN</name>
<dbReference type="Proteomes" id="UP001500238">
    <property type="component" value="Unassembled WGS sequence"/>
</dbReference>
<keyword evidence="2" id="KW-1185">Reference proteome</keyword>
<evidence type="ECO:0000313" key="1">
    <source>
        <dbReference type="EMBL" id="GAA0673448.1"/>
    </source>
</evidence>